<dbReference type="InterPro" id="IPR025711">
    <property type="entry name" value="PepSY"/>
</dbReference>
<dbReference type="AlphaFoldDB" id="M7P3F4"/>
<dbReference type="EMBL" id="APHR01000009">
    <property type="protein sequence ID" value="EMR14047.1"/>
    <property type="molecule type" value="Genomic_DNA"/>
</dbReference>
<reference evidence="2 3" key="1">
    <citation type="journal article" date="2013" name="Genome Announc.">
        <title>Draft Genome Sequence of Methylophaga lonarensis MPLT, a Haloalkaliphilic (Non-Methane-Utilizing) Methylotroph.</title>
        <authorList>
            <person name="Shetty S.A."/>
            <person name="Marathe N.P."/>
            <person name="Munot H."/>
            <person name="Antony C.P."/>
            <person name="Dhotre D.P."/>
            <person name="Murrell J.C."/>
            <person name="Shouche Y.S."/>
        </authorList>
    </citation>
    <scope>NUCLEOTIDE SEQUENCE [LARGE SCALE GENOMIC DNA]</scope>
    <source>
        <strain evidence="2 3">MPL</strain>
    </source>
</reference>
<dbReference type="Proteomes" id="UP000012019">
    <property type="component" value="Unassembled WGS sequence"/>
</dbReference>
<proteinExistence type="predicted"/>
<feature type="domain" description="PepSY" evidence="1">
    <location>
        <begin position="27"/>
        <end position="85"/>
    </location>
</feature>
<evidence type="ECO:0000313" key="3">
    <source>
        <dbReference type="Proteomes" id="UP000012019"/>
    </source>
</evidence>
<gene>
    <name evidence="2" type="ORF">MPL1_02086</name>
</gene>
<sequence>MAMPGTLALADIDHRAARELRLSGKILPLERIIEVVREVKTGIIIETELEFEKGRYIYEVEILDDDGLVWEIELDAATAEILKIELDD</sequence>
<comment type="caution">
    <text evidence="2">The sequence shown here is derived from an EMBL/GenBank/DDBJ whole genome shotgun (WGS) entry which is preliminary data.</text>
</comment>
<evidence type="ECO:0000313" key="2">
    <source>
        <dbReference type="EMBL" id="EMR14047.1"/>
    </source>
</evidence>
<dbReference type="eggNOG" id="COG3212">
    <property type="taxonomic scope" value="Bacteria"/>
</dbReference>
<dbReference type="STRING" id="1286106.MPL1_02086"/>
<dbReference type="PATRIC" id="fig|1286106.3.peg.420"/>
<accession>M7P3F4</accession>
<protein>
    <submittedName>
        <fullName evidence="2">Propeptide PepSY amd peptidase M4</fullName>
    </submittedName>
</protein>
<dbReference type="Gene3D" id="3.10.450.40">
    <property type="match status" value="1"/>
</dbReference>
<name>M7P3F4_9GAMM</name>
<dbReference type="Pfam" id="PF03413">
    <property type="entry name" value="PepSY"/>
    <property type="match status" value="1"/>
</dbReference>
<organism evidence="2 3">
    <name type="scientific">Methylophaga lonarensis MPL</name>
    <dbReference type="NCBI Taxonomy" id="1286106"/>
    <lineage>
        <taxon>Bacteria</taxon>
        <taxon>Pseudomonadati</taxon>
        <taxon>Pseudomonadota</taxon>
        <taxon>Gammaproteobacteria</taxon>
        <taxon>Thiotrichales</taxon>
        <taxon>Piscirickettsiaceae</taxon>
        <taxon>Methylophaga</taxon>
    </lineage>
</organism>
<evidence type="ECO:0000259" key="1">
    <source>
        <dbReference type="Pfam" id="PF03413"/>
    </source>
</evidence>
<keyword evidence="3" id="KW-1185">Reference proteome</keyword>